<dbReference type="GO" id="GO:0005975">
    <property type="term" value="P:carbohydrate metabolic process"/>
    <property type="evidence" value="ECO:0007669"/>
    <property type="project" value="InterPro"/>
</dbReference>
<evidence type="ECO:0000256" key="2">
    <source>
        <dbReference type="ARBA" id="ARBA00022679"/>
    </source>
</evidence>
<evidence type="ECO:0000313" key="4">
    <source>
        <dbReference type="Proteomes" id="UP000177370"/>
    </source>
</evidence>
<accession>A0A1F6V863</accession>
<dbReference type="Proteomes" id="UP000177370">
    <property type="component" value="Unassembled WGS sequence"/>
</dbReference>
<dbReference type="CDD" id="cd11301">
    <property type="entry name" value="Fut1_Fut2_like"/>
    <property type="match status" value="1"/>
</dbReference>
<keyword evidence="2" id="KW-0808">Transferase</keyword>
<sequence>MIIVRLKGGIGNQMFQYALGRVLALKNNTGLELDTSFLNLNLTTVTKRNFSLDVFNIEAKIIESSYLVMLFRRIFQRKGREKTFNFDKKILSIGSDVSLDGYWHSPKYFAGFEDVIRKDFTPKNPPVQNIQNLMDEIRNQNSLCIHVRREDYVGNKYYEVINSEYYERGIEYISSKTALEKIYVFSDDIDWCRGNLSFKLPTMFVGDEYAGLKNEGHMYLMSKCRNFIIANSSFSWWGAWLSSYKDKIVVCPKQWFGDASRDTSDLIPEDWIPLEII</sequence>
<evidence type="ECO:0000256" key="1">
    <source>
        <dbReference type="ARBA" id="ARBA00022676"/>
    </source>
</evidence>
<dbReference type="InterPro" id="IPR002516">
    <property type="entry name" value="Glyco_trans_11"/>
</dbReference>
<organism evidence="3 4">
    <name type="scientific">Candidatus Nomurabacteria bacterium RIFCSPHIGHO2_01_FULL_40_24b</name>
    <dbReference type="NCBI Taxonomy" id="1801739"/>
    <lineage>
        <taxon>Bacteria</taxon>
        <taxon>Candidatus Nomuraibacteriota</taxon>
    </lineage>
</organism>
<keyword evidence="1" id="KW-0328">Glycosyltransferase</keyword>
<evidence type="ECO:0000313" key="3">
    <source>
        <dbReference type="EMBL" id="OGI65818.1"/>
    </source>
</evidence>
<dbReference type="GO" id="GO:0016020">
    <property type="term" value="C:membrane"/>
    <property type="evidence" value="ECO:0007669"/>
    <property type="project" value="InterPro"/>
</dbReference>
<dbReference type="PANTHER" id="PTHR11927:SF9">
    <property type="entry name" value="L-FUCOSYLTRANSFERASE"/>
    <property type="match status" value="1"/>
</dbReference>
<dbReference type="GO" id="GO:0008107">
    <property type="term" value="F:galactoside 2-alpha-L-fucosyltransferase activity"/>
    <property type="evidence" value="ECO:0007669"/>
    <property type="project" value="InterPro"/>
</dbReference>
<evidence type="ECO:0008006" key="5">
    <source>
        <dbReference type="Google" id="ProtNLM"/>
    </source>
</evidence>
<protein>
    <recommendedName>
        <fullName evidence="5">Glycosyl transferase family 11</fullName>
    </recommendedName>
</protein>
<comment type="caution">
    <text evidence="3">The sequence shown here is derived from an EMBL/GenBank/DDBJ whole genome shotgun (WGS) entry which is preliminary data.</text>
</comment>
<dbReference type="AlphaFoldDB" id="A0A1F6V863"/>
<dbReference type="Pfam" id="PF01531">
    <property type="entry name" value="Glyco_transf_11"/>
    <property type="match status" value="1"/>
</dbReference>
<dbReference type="PANTHER" id="PTHR11927">
    <property type="entry name" value="GALACTOSIDE 2-L-FUCOSYLTRANSFERASE"/>
    <property type="match status" value="1"/>
</dbReference>
<dbReference type="Gene3D" id="3.40.50.11350">
    <property type="match status" value="1"/>
</dbReference>
<dbReference type="EMBL" id="MFTP01000012">
    <property type="protein sequence ID" value="OGI65818.1"/>
    <property type="molecule type" value="Genomic_DNA"/>
</dbReference>
<reference evidence="3 4" key="1">
    <citation type="journal article" date="2016" name="Nat. Commun.">
        <title>Thousands of microbial genomes shed light on interconnected biogeochemical processes in an aquifer system.</title>
        <authorList>
            <person name="Anantharaman K."/>
            <person name="Brown C.T."/>
            <person name="Hug L.A."/>
            <person name="Sharon I."/>
            <person name="Castelle C.J."/>
            <person name="Probst A.J."/>
            <person name="Thomas B.C."/>
            <person name="Singh A."/>
            <person name="Wilkins M.J."/>
            <person name="Karaoz U."/>
            <person name="Brodie E.L."/>
            <person name="Williams K.H."/>
            <person name="Hubbard S.S."/>
            <person name="Banfield J.F."/>
        </authorList>
    </citation>
    <scope>NUCLEOTIDE SEQUENCE [LARGE SCALE GENOMIC DNA]</scope>
</reference>
<gene>
    <name evidence="3" type="ORF">A2647_00360</name>
</gene>
<proteinExistence type="predicted"/>
<name>A0A1F6V863_9BACT</name>